<accession>A0A836A0E2</accession>
<name>A0A836A0E2_SHEEP</name>
<proteinExistence type="predicted"/>
<gene>
    <name evidence="1" type="ORF">JEQ12_007620</name>
</gene>
<organism evidence="1 2">
    <name type="scientific">Ovis aries</name>
    <name type="common">Sheep</name>
    <dbReference type="NCBI Taxonomy" id="9940"/>
    <lineage>
        <taxon>Eukaryota</taxon>
        <taxon>Metazoa</taxon>
        <taxon>Chordata</taxon>
        <taxon>Craniata</taxon>
        <taxon>Vertebrata</taxon>
        <taxon>Euteleostomi</taxon>
        <taxon>Mammalia</taxon>
        <taxon>Eutheria</taxon>
        <taxon>Laurasiatheria</taxon>
        <taxon>Artiodactyla</taxon>
        <taxon>Ruminantia</taxon>
        <taxon>Pecora</taxon>
        <taxon>Bovidae</taxon>
        <taxon>Caprinae</taxon>
        <taxon>Ovis</taxon>
    </lineage>
</organism>
<reference evidence="1 2" key="1">
    <citation type="submission" date="2020-12" db="EMBL/GenBank/DDBJ databases">
        <title>De novo assembly of Tibetan sheep genome.</title>
        <authorList>
            <person name="Li X."/>
        </authorList>
    </citation>
    <scope>NUCLEOTIDE SEQUENCE [LARGE SCALE GENOMIC DNA]</scope>
    <source>
        <tissue evidence="1">Heart</tissue>
    </source>
</reference>
<evidence type="ECO:0000313" key="1">
    <source>
        <dbReference type="EMBL" id="KAG5197930.1"/>
    </source>
</evidence>
<dbReference type="EMBL" id="JAEMGP010000018">
    <property type="protein sequence ID" value="KAG5197930.1"/>
    <property type="molecule type" value="Genomic_DNA"/>
</dbReference>
<protein>
    <submittedName>
        <fullName evidence="1">Uncharacterized protein</fullName>
    </submittedName>
</protein>
<evidence type="ECO:0000313" key="2">
    <source>
        <dbReference type="Proteomes" id="UP000664991"/>
    </source>
</evidence>
<dbReference type="AlphaFoldDB" id="A0A836A0E2"/>
<dbReference type="Proteomes" id="UP000664991">
    <property type="component" value="Unassembled WGS sequence"/>
</dbReference>
<sequence>MDCHCTAGWIFLTALEANMDGALCNARPVHNVQRHLEELEQRTLALEQGPRGFEEPSISDSGVITVMDSGENEGARLFADVLLEPVCTAGGTQRSLHSPNESELETGPGYIVQGEIGGNKSKNQESGLYKNLSVALQIHPYIPVFQNF</sequence>
<comment type="caution">
    <text evidence="1">The sequence shown here is derived from an EMBL/GenBank/DDBJ whole genome shotgun (WGS) entry which is preliminary data.</text>
</comment>